<protein>
    <submittedName>
        <fullName evidence="4">GNAT superfamily N-acetyltransferase</fullName>
    </submittedName>
</protein>
<keyword evidence="5" id="KW-1185">Reference proteome</keyword>
<evidence type="ECO:0000256" key="1">
    <source>
        <dbReference type="ARBA" id="ARBA00022679"/>
    </source>
</evidence>
<comment type="caution">
    <text evidence="4">The sequence shown here is derived from an EMBL/GenBank/DDBJ whole genome shotgun (WGS) entry which is preliminary data.</text>
</comment>
<dbReference type="Pfam" id="PF00583">
    <property type="entry name" value="Acetyltransf_1"/>
    <property type="match status" value="1"/>
</dbReference>
<gene>
    <name evidence="4" type="ORF">QE380_000929</name>
</gene>
<keyword evidence="2" id="KW-0012">Acyltransferase</keyword>
<dbReference type="PROSITE" id="PS51186">
    <property type="entry name" value="GNAT"/>
    <property type="match status" value="1"/>
</dbReference>
<evidence type="ECO:0000259" key="3">
    <source>
        <dbReference type="PROSITE" id="PS51186"/>
    </source>
</evidence>
<evidence type="ECO:0000313" key="4">
    <source>
        <dbReference type="EMBL" id="MDQ1208006.1"/>
    </source>
</evidence>
<sequence>MIEIRKASTHDATAIQTLLTQLGYPQSLEFIEKKIRLFESDERQFILVADIDHKLAGFLSLTMIPQIALEGDFARIAYVCVDQQFRGKRIGQTLVAYAEQIAKSWGCNRMELHSGDHRKQAHEFYLGQNYEDAPKYFRKFL</sequence>
<dbReference type="InterPro" id="IPR050832">
    <property type="entry name" value="Bact_Acetyltransf"/>
</dbReference>
<feature type="domain" description="N-acetyltransferase" evidence="3">
    <location>
        <begin position="2"/>
        <end position="141"/>
    </location>
</feature>
<dbReference type="InterPro" id="IPR016181">
    <property type="entry name" value="Acyl_CoA_acyltransferase"/>
</dbReference>
<evidence type="ECO:0000313" key="5">
    <source>
        <dbReference type="Proteomes" id="UP001233360"/>
    </source>
</evidence>
<keyword evidence="1" id="KW-0808">Transferase</keyword>
<dbReference type="SUPFAM" id="SSF55729">
    <property type="entry name" value="Acyl-CoA N-acyltransferases (Nat)"/>
    <property type="match status" value="1"/>
</dbReference>
<organism evidence="4 5">
    <name type="scientific">Acinetobacter baylyi</name>
    <dbReference type="NCBI Taxonomy" id="202950"/>
    <lineage>
        <taxon>Bacteria</taxon>
        <taxon>Pseudomonadati</taxon>
        <taxon>Pseudomonadota</taxon>
        <taxon>Gammaproteobacteria</taxon>
        <taxon>Moraxellales</taxon>
        <taxon>Moraxellaceae</taxon>
        <taxon>Acinetobacter</taxon>
    </lineage>
</organism>
<proteinExistence type="predicted"/>
<dbReference type="RefSeq" id="WP_120429576.1">
    <property type="nucleotide sequence ID" value="NZ_JAUTBK010000002.1"/>
</dbReference>
<dbReference type="EMBL" id="JAUTBK010000002">
    <property type="protein sequence ID" value="MDQ1208006.1"/>
    <property type="molecule type" value="Genomic_DNA"/>
</dbReference>
<dbReference type="PANTHER" id="PTHR43877">
    <property type="entry name" value="AMINOALKYLPHOSPHONATE N-ACETYLTRANSFERASE-RELATED-RELATED"/>
    <property type="match status" value="1"/>
</dbReference>
<dbReference type="Gene3D" id="3.40.630.30">
    <property type="match status" value="1"/>
</dbReference>
<name>A0ABU0UTX8_ACIBI</name>
<evidence type="ECO:0000256" key="2">
    <source>
        <dbReference type="ARBA" id="ARBA00023315"/>
    </source>
</evidence>
<dbReference type="InterPro" id="IPR000182">
    <property type="entry name" value="GNAT_dom"/>
</dbReference>
<reference evidence="4 5" key="1">
    <citation type="submission" date="2023-07" db="EMBL/GenBank/DDBJ databases">
        <title>Functional and genomic diversity of the sorghum phyllosphere microbiome.</title>
        <authorList>
            <person name="Shade A."/>
        </authorList>
    </citation>
    <scope>NUCLEOTIDE SEQUENCE [LARGE SCALE GENOMIC DNA]</scope>
    <source>
        <strain evidence="4 5">SORGH_AS_0887</strain>
    </source>
</reference>
<dbReference type="Proteomes" id="UP001233360">
    <property type="component" value="Unassembled WGS sequence"/>
</dbReference>
<dbReference type="CDD" id="cd04301">
    <property type="entry name" value="NAT_SF"/>
    <property type="match status" value="1"/>
</dbReference>
<accession>A0ABU0UTX8</accession>